<proteinExistence type="predicted"/>
<dbReference type="EMBL" id="SMKA01000201">
    <property type="protein sequence ID" value="TDC22024.1"/>
    <property type="molecule type" value="Genomic_DNA"/>
</dbReference>
<dbReference type="PROSITE" id="PS50943">
    <property type="entry name" value="HTH_CROC1"/>
    <property type="match status" value="1"/>
</dbReference>
<dbReference type="SMART" id="SM00530">
    <property type="entry name" value="HTH_XRE"/>
    <property type="match status" value="1"/>
</dbReference>
<evidence type="ECO:0000313" key="2">
    <source>
        <dbReference type="EMBL" id="TDC22024.1"/>
    </source>
</evidence>
<feature type="domain" description="HTH cro/C1-type" evidence="1">
    <location>
        <begin position="34"/>
        <end position="81"/>
    </location>
</feature>
<dbReference type="AlphaFoldDB" id="A0A4R4PJA8"/>
<dbReference type="SUPFAM" id="SSF47413">
    <property type="entry name" value="lambda repressor-like DNA-binding domains"/>
    <property type="match status" value="1"/>
</dbReference>
<dbReference type="CDD" id="cd00093">
    <property type="entry name" value="HTH_XRE"/>
    <property type="match status" value="1"/>
</dbReference>
<dbReference type="Pfam" id="PF17765">
    <property type="entry name" value="MLTR_LBD"/>
    <property type="match status" value="1"/>
</dbReference>
<accession>A0A4R4PJA8</accession>
<dbReference type="OrthoDB" id="3212310at2"/>
<reference evidence="2 3" key="1">
    <citation type="submission" date="2019-03" db="EMBL/GenBank/DDBJ databases">
        <title>Draft genome sequences of novel Actinobacteria.</title>
        <authorList>
            <person name="Sahin N."/>
            <person name="Ay H."/>
            <person name="Saygin H."/>
        </authorList>
    </citation>
    <scope>NUCLEOTIDE SEQUENCE [LARGE SCALE GENOMIC DNA]</scope>
    <source>
        <strain evidence="2 3">JCM 30547</strain>
    </source>
</reference>
<dbReference type="InterPro" id="IPR010982">
    <property type="entry name" value="Lambda_DNA-bd_dom_sf"/>
</dbReference>
<dbReference type="Gene3D" id="1.10.260.40">
    <property type="entry name" value="lambda repressor-like DNA-binding domains"/>
    <property type="match status" value="1"/>
</dbReference>
<dbReference type="Proteomes" id="UP000295075">
    <property type="component" value="Unassembled WGS sequence"/>
</dbReference>
<gene>
    <name evidence="2" type="ORF">E1261_31905</name>
</gene>
<dbReference type="PANTHER" id="PTHR35010">
    <property type="entry name" value="BLL4672 PROTEIN-RELATED"/>
    <property type="match status" value="1"/>
</dbReference>
<protein>
    <submittedName>
        <fullName evidence="2">XRE family transcriptional regulator</fullName>
    </submittedName>
</protein>
<dbReference type="InterPro" id="IPR041413">
    <property type="entry name" value="MLTR_LBD"/>
</dbReference>
<organism evidence="2 3">
    <name type="scientific">Kribbella albertanoniae</name>
    <dbReference type="NCBI Taxonomy" id="1266829"/>
    <lineage>
        <taxon>Bacteria</taxon>
        <taxon>Bacillati</taxon>
        <taxon>Actinomycetota</taxon>
        <taxon>Actinomycetes</taxon>
        <taxon>Propionibacteriales</taxon>
        <taxon>Kribbellaceae</taxon>
        <taxon>Kribbella</taxon>
    </lineage>
</organism>
<dbReference type="InterPro" id="IPR001387">
    <property type="entry name" value="Cro/C1-type_HTH"/>
</dbReference>
<dbReference type="Gene3D" id="3.30.450.180">
    <property type="match status" value="1"/>
</dbReference>
<keyword evidence="3" id="KW-1185">Reference proteome</keyword>
<dbReference type="GO" id="GO:0003677">
    <property type="term" value="F:DNA binding"/>
    <property type="evidence" value="ECO:0007669"/>
    <property type="project" value="InterPro"/>
</dbReference>
<comment type="caution">
    <text evidence="2">The sequence shown here is derived from an EMBL/GenBank/DDBJ whole genome shotgun (WGS) entry which is preliminary data.</text>
</comment>
<sequence length="271" mass="29756">MARTGLGEALMTWRAAVAPGDVGLPGRGARRTPGLRREELAQLAGISADYLTRLEQGRAANPSAQVVEALARTLQLTGDERSHLYQLAGLAVPAPERIPTVISPGVQRMVERLGDTPVAVFDAMWTQLHANALYVELMGYREGAELNAAWRNFLGSTSRVRQTPASLGQLQELQVADLRRTAGRYPHDPNLQALIDELRRRSPRFGELWESGVVAEHHSTRKIIDHPVAGAITLDCDVLQVAGDDLRIMVYTAEPHSRDADKLRLLTTVHT</sequence>
<dbReference type="PANTHER" id="PTHR35010:SF2">
    <property type="entry name" value="BLL4672 PROTEIN"/>
    <property type="match status" value="1"/>
</dbReference>
<name>A0A4R4PJA8_9ACTN</name>
<evidence type="ECO:0000313" key="3">
    <source>
        <dbReference type="Proteomes" id="UP000295075"/>
    </source>
</evidence>
<dbReference type="Pfam" id="PF13560">
    <property type="entry name" value="HTH_31"/>
    <property type="match status" value="1"/>
</dbReference>
<evidence type="ECO:0000259" key="1">
    <source>
        <dbReference type="PROSITE" id="PS50943"/>
    </source>
</evidence>
<dbReference type="RefSeq" id="WP_132413156.1">
    <property type="nucleotide sequence ID" value="NZ_SMKA01000201.1"/>
</dbReference>